<dbReference type="AlphaFoldDB" id="E9SFI2"/>
<dbReference type="Pfam" id="PF02517">
    <property type="entry name" value="Rce1-like"/>
    <property type="match status" value="1"/>
</dbReference>
<gene>
    <name evidence="3" type="ORF">CUS_5248</name>
</gene>
<evidence type="ECO:0000259" key="2">
    <source>
        <dbReference type="Pfam" id="PF02517"/>
    </source>
</evidence>
<evidence type="ECO:0000313" key="3">
    <source>
        <dbReference type="EMBL" id="EGC01954.1"/>
    </source>
</evidence>
<proteinExistence type="predicted"/>
<feature type="transmembrane region" description="Helical" evidence="1">
    <location>
        <begin position="304"/>
        <end position="334"/>
    </location>
</feature>
<dbReference type="GO" id="GO:0080120">
    <property type="term" value="P:CAAX-box protein maturation"/>
    <property type="evidence" value="ECO:0007669"/>
    <property type="project" value="UniProtKB-ARBA"/>
</dbReference>
<keyword evidence="3" id="KW-0378">Hydrolase</keyword>
<keyword evidence="1" id="KW-0472">Membrane</keyword>
<feature type="domain" description="CAAX prenyl protease 2/Lysostaphin resistance protein A-like" evidence="2">
    <location>
        <begin position="214"/>
        <end position="297"/>
    </location>
</feature>
<dbReference type="InterPro" id="IPR003675">
    <property type="entry name" value="Rce1/LyrA-like_dom"/>
</dbReference>
<accession>E9SFI2</accession>
<feature type="transmembrane region" description="Helical" evidence="1">
    <location>
        <begin position="121"/>
        <end position="146"/>
    </location>
</feature>
<dbReference type="RefSeq" id="WP_002851845.1">
    <property type="nucleotide sequence ID" value="NZ_ADKM02000118.1"/>
</dbReference>
<organism evidence="3 4">
    <name type="scientific">Ruminococcus albus 8</name>
    <dbReference type="NCBI Taxonomy" id="246199"/>
    <lineage>
        <taxon>Bacteria</taxon>
        <taxon>Bacillati</taxon>
        <taxon>Bacillota</taxon>
        <taxon>Clostridia</taxon>
        <taxon>Eubacteriales</taxon>
        <taxon>Oscillospiraceae</taxon>
        <taxon>Ruminococcus</taxon>
    </lineage>
</organism>
<feature type="transmembrane region" description="Helical" evidence="1">
    <location>
        <begin position="167"/>
        <end position="193"/>
    </location>
</feature>
<comment type="caution">
    <text evidence="3">The sequence shown here is derived from an EMBL/GenBank/DDBJ whole genome shotgun (WGS) entry which is preliminary data.</text>
</comment>
<reference evidence="3 4" key="1">
    <citation type="submission" date="2011-02" db="EMBL/GenBank/DDBJ databases">
        <authorList>
            <person name="Nelson K.E."/>
            <person name="Sutton G."/>
            <person name="Torralba M."/>
            <person name="Durkin S."/>
            <person name="Harkins D."/>
            <person name="Montgomery R."/>
            <person name="Ziemer C."/>
            <person name="Klaassens E."/>
            <person name="Ocuiv P."/>
            <person name="Morrison M."/>
        </authorList>
    </citation>
    <scope>NUCLEOTIDE SEQUENCE [LARGE SCALE GENOMIC DNA]</scope>
    <source>
        <strain evidence="3 4">8</strain>
    </source>
</reference>
<dbReference type="eggNOG" id="COG1266">
    <property type="taxonomic scope" value="Bacteria"/>
</dbReference>
<dbReference type="GO" id="GO:0006508">
    <property type="term" value="P:proteolysis"/>
    <property type="evidence" value="ECO:0007669"/>
    <property type="project" value="UniProtKB-KW"/>
</dbReference>
<feature type="transmembrane region" description="Helical" evidence="1">
    <location>
        <begin position="369"/>
        <end position="387"/>
    </location>
</feature>
<dbReference type="OrthoDB" id="3429192at2"/>
<dbReference type="STRING" id="246199.CUS_5248"/>
<feature type="transmembrane region" description="Helical" evidence="1">
    <location>
        <begin position="213"/>
        <end position="233"/>
    </location>
</feature>
<keyword evidence="3" id="KW-0645">Protease</keyword>
<sequence>MSSKKDKEFVRNVARERTYQNQNEEYEEAYFKWRSDESNQYSFNYVHDSREHSYMAGRGYIKRGADTAESATLHNCLRLLGAVMLVMLMFDVINFLMAVYFDLDVPANVIYFSERSTLGDMPFSVCVLFMGVSVVKYITAIVVYHMRTKLPLKVALPKGNATATGSFKFNAVIIMLMIIVVGRLSNTLLSHILGVVKVDSIYIYMFNSRDAKAVLLSLVYNCILLPVLCEIFFRGLVLQSFRQFGDSFAVVVAAVACGLSFYDLSYMGYAMLCSVVIGMFTVRSGSIVTAILMHSVSTTVNYLLVFVGIISSATGRILTIAVYMVICAGALVVYSRLNSRKGWSFNIERNESELPFAKKVELMLSSNTVAMWFVCAVVMTIVSMRFLT</sequence>
<keyword evidence="1" id="KW-1133">Transmembrane helix</keyword>
<evidence type="ECO:0000256" key="1">
    <source>
        <dbReference type="SAM" id="Phobius"/>
    </source>
</evidence>
<keyword evidence="1" id="KW-0812">Transmembrane</keyword>
<evidence type="ECO:0000313" key="4">
    <source>
        <dbReference type="Proteomes" id="UP000004259"/>
    </source>
</evidence>
<keyword evidence="4" id="KW-1185">Reference proteome</keyword>
<protein>
    <submittedName>
        <fullName evidence="3">CAAX amino terminal protease family protein</fullName>
    </submittedName>
</protein>
<dbReference type="GO" id="GO:0004175">
    <property type="term" value="F:endopeptidase activity"/>
    <property type="evidence" value="ECO:0007669"/>
    <property type="project" value="UniProtKB-ARBA"/>
</dbReference>
<feature type="transmembrane region" description="Helical" evidence="1">
    <location>
        <begin position="79"/>
        <end position="101"/>
    </location>
</feature>
<name>E9SFI2_RUMAL</name>
<dbReference type="Proteomes" id="UP000004259">
    <property type="component" value="Unassembled WGS sequence"/>
</dbReference>
<feature type="transmembrane region" description="Helical" evidence="1">
    <location>
        <begin position="245"/>
        <end position="262"/>
    </location>
</feature>
<dbReference type="EMBL" id="ADKM02000118">
    <property type="protein sequence ID" value="EGC01954.1"/>
    <property type="molecule type" value="Genomic_DNA"/>
</dbReference>